<protein>
    <submittedName>
        <fullName evidence="1">Uncharacterized protein</fullName>
    </submittedName>
</protein>
<proteinExistence type="predicted"/>
<evidence type="ECO:0000313" key="2">
    <source>
        <dbReference type="Proteomes" id="UP000479000"/>
    </source>
</evidence>
<dbReference type="Proteomes" id="UP000479000">
    <property type="component" value="Unassembled WGS sequence"/>
</dbReference>
<dbReference type="EMBL" id="CADCXU010018301">
    <property type="protein sequence ID" value="CAB0006723.1"/>
    <property type="molecule type" value="Genomic_DNA"/>
</dbReference>
<dbReference type="AlphaFoldDB" id="A0A6H5GTK7"/>
<feature type="non-terminal residue" evidence="1">
    <location>
        <position position="55"/>
    </location>
</feature>
<sequence length="55" mass="6534">MGTHVRMKMDLLRQSSKIDPATSYSFHLYKPLRGNVRLEKLFLNTWRSPVVVKMR</sequence>
<keyword evidence="2" id="KW-1185">Reference proteome</keyword>
<gene>
    <name evidence="1" type="ORF">NTEN_LOCUS12200</name>
</gene>
<organism evidence="1 2">
    <name type="scientific">Nesidiocoris tenuis</name>
    <dbReference type="NCBI Taxonomy" id="355587"/>
    <lineage>
        <taxon>Eukaryota</taxon>
        <taxon>Metazoa</taxon>
        <taxon>Ecdysozoa</taxon>
        <taxon>Arthropoda</taxon>
        <taxon>Hexapoda</taxon>
        <taxon>Insecta</taxon>
        <taxon>Pterygota</taxon>
        <taxon>Neoptera</taxon>
        <taxon>Paraneoptera</taxon>
        <taxon>Hemiptera</taxon>
        <taxon>Heteroptera</taxon>
        <taxon>Panheteroptera</taxon>
        <taxon>Cimicomorpha</taxon>
        <taxon>Miridae</taxon>
        <taxon>Dicyphina</taxon>
        <taxon>Nesidiocoris</taxon>
    </lineage>
</organism>
<name>A0A6H5GTK7_9HEMI</name>
<accession>A0A6H5GTK7</accession>
<reference evidence="1 2" key="1">
    <citation type="submission" date="2020-02" db="EMBL/GenBank/DDBJ databases">
        <authorList>
            <person name="Ferguson B K."/>
        </authorList>
    </citation>
    <scope>NUCLEOTIDE SEQUENCE [LARGE SCALE GENOMIC DNA]</scope>
</reference>
<evidence type="ECO:0000313" key="1">
    <source>
        <dbReference type="EMBL" id="CAB0006723.1"/>
    </source>
</evidence>